<protein>
    <submittedName>
        <fullName evidence="5">Sugar/nucleoside kinase (Ribokinase family)</fullName>
    </submittedName>
</protein>
<comment type="caution">
    <text evidence="5">The sequence shown here is derived from an EMBL/GenBank/DDBJ whole genome shotgun (WGS) entry which is preliminary data.</text>
</comment>
<keyword evidence="2 5" id="KW-0418">Kinase</keyword>
<dbReference type="SUPFAM" id="SSF53613">
    <property type="entry name" value="Ribokinase-like"/>
    <property type="match status" value="1"/>
</dbReference>
<dbReference type="PRINTS" id="PR00990">
    <property type="entry name" value="RIBOKINASE"/>
</dbReference>
<dbReference type="AlphaFoldDB" id="A0A840QJG8"/>
<dbReference type="InterPro" id="IPR002139">
    <property type="entry name" value="Ribo/fructo_kinase"/>
</dbReference>
<dbReference type="Gene3D" id="3.40.1190.20">
    <property type="match status" value="1"/>
</dbReference>
<reference evidence="5 6" key="1">
    <citation type="submission" date="2020-08" db="EMBL/GenBank/DDBJ databases">
        <title>Sequencing the genomes of 1000 actinobacteria strains.</title>
        <authorList>
            <person name="Klenk H.-P."/>
        </authorList>
    </citation>
    <scope>NUCLEOTIDE SEQUENCE [LARGE SCALE GENOMIC DNA]</scope>
    <source>
        <strain evidence="5 6">DSM 45584</strain>
    </source>
</reference>
<dbReference type="Pfam" id="PF00294">
    <property type="entry name" value="PfkB"/>
    <property type="match status" value="1"/>
</dbReference>
<accession>A0A840QJG8</accession>
<evidence type="ECO:0000259" key="4">
    <source>
        <dbReference type="Pfam" id="PF00294"/>
    </source>
</evidence>
<dbReference type="GO" id="GO:0005829">
    <property type="term" value="C:cytosol"/>
    <property type="evidence" value="ECO:0007669"/>
    <property type="project" value="TreeGrafter"/>
</dbReference>
<evidence type="ECO:0000313" key="6">
    <source>
        <dbReference type="Proteomes" id="UP000584374"/>
    </source>
</evidence>
<dbReference type="GO" id="GO:0016301">
    <property type="term" value="F:kinase activity"/>
    <property type="evidence" value="ECO:0007669"/>
    <property type="project" value="UniProtKB-KW"/>
</dbReference>
<dbReference type="EMBL" id="JACHIW010000002">
    <property type="protein sequence ID" value="MBB5159169.1"/>
    <property type="molecule type" value="Genomic_DNA"/>
</dbReference>
<dbReference type="InterPro" id="IPR011611">
    <property type="entry name" value="PfkB_dom"/>
</dbReference>
<organism evidence="5 6">
    <name type="scientific">Saccharopolyspora phatthalungensis</name>
    <dbReference type="NCBI Taxonomy" id="664693"/>
    <lineage>
        <taxon>Bacteria</taxon>
        <taxon>Bacillati</taxon>
        <taxon>Actinomycetota</taxon>
        <taxon>Actinomycetes</taxon>
        <taxon>Pseudonocardiales</taxon>
        <taxon>Pseudonocardiaceae</taxon>
        <taxon>Saccharopolyspora</taxon>
    </lineage>
</organism>
<dbReference type="RefSeq" id="WP_184731413.1">
    <property type="nucleotide sequence ID" value="NZ_JACHIW010000002.1"/>
</dbReference>
<proteinExistence type="predicted"/>
<name>A0A840QJG8_9PSEU</name>
<dbReference type="PANTHER" id="PTHR10584:SF157">
    <property type="entry name" value="SULFOFRUCTOSE KINASE"/>
    <property type="match status" value="1"/>
</dbReference>
<keyword evidence="1" id="KW-0808">Transferase</keyword>
<evidence type="ECO:0000313" key="5">
    <source>
        <dbReference type="EMBL" id="MBB5159169.1"/>
    </source>
</evidence>
<feature type="domain" description="Carbohydrate kinase PfkB" evidence="4">
    <location>
        <begin position="4"/>
        <end position="277"/>
    </location>
</feature>
<gene>
    <name evidence="5" type="ORF">BJ970_006768</name>
</gene>
<dbReference type="GO" id="GO:0006796">
    <property type="term" value="P:phosphate-containing compound metabolic process"/>
    <property type="evidence" value="ECO:0007669"/>
    <property type="project" value="UniProtKB-ARBA"/>
</dbReference>
<dbReference type="Proteomes" id="UP000584374">
    <property type="component" value="Unassembled WGS sequence"/>
</dbReference>
<evidence type="ECO:0000256" key="2">
    <source>
        <dbReference type="ARBA" id="ARBA00022777"/>
    </source>
</evidence>
<evidence type="ECO:0000256" key="1">
    <source>
        <dbReference type="ARBA" id="ARBA00022679"/>
    </source>
</evidence>
<evidence type="ECO:0000256" key="3">
    <source>
        <dbReference type="SAM" id="MobiDB-lite"/>
    </source>
</evidence>
<dbReference type="PANTHER" id="PTHR10584">
    <property type="entry name" value="SUGAR KINASE"/>
    <property type="match status" value="1"/>
</dbReference>
<dbReference type="InterPro" id="IPR029056">
    <property type="entry name" value="Ribokinase-like"/>
</dbReference>
<keyword evidence="6" id="KW-1185">Reference proteome</keyword>
<sequence length="300" mass="30884">MITFCGYANSDLTVSVPALPAAGTRVQAAAIARGDGGMAANAAVAAARMGADARFAGVVGDDPLSESFLASLVADGVDIAWTARTGQLTTSVILVTPDGERSIISQDDAITEAHLTEVVTRTAGCENAWLYLDGYRFPWAAPLLRGVRTIVDLDGCTRAEGARAALAVADHVIAGRALAHELLGDETELIRLAVQTGTHLLITDGARGWRMHTPDGADYEGAALPVSAADVTGAGDCFVGVYAAELDRGVDPAEAARFASAAAGISCTKPGARAGLPRRATVSDYLTAPAKPTPATRRTR</sequence>
<feature type="region of interest" description="Disordered" evidence="3">
    <location>
        <begin position="278"/>
        <end position="300"/>
    </location>
</feature>